<accession>A0A3Q9QSU1</accession>
<dbReference type="KEGG" id="nmk:CHR53_05640"/>
<sequence>MIIVYYHSYHYPAYHYLPSYPTNMMTFHPPRTYPPVDTKIFSHSIQSFKLLMQQGSILLDRLGNLQFSKKVMDAAQQGKQDEVDRLIKSISLKVPVKTTFNPSGVQFELSTNSSPSSPNDCCTLNINMKWGQ</sequence>
<name>A0A3Q9QSU1_9BACI</name>
<organism evidence="1 2">
    <name type="scientific">Neobacillus mesonae</name>
    <dbReference type="NCBI Taxonomy" id="1193713"/>
    <lineage>
        <taxon>Bacteria</taxon>
        <taxon>Bacillati</taxon>
        <taxon>Bacillota</taxon>
        <taxon>Bacilli</taxon>
        <taxon>Bacillales</taxon>
        <taxon>Bacillaceae</taxon>
        <taxon>Neobacillus</taxon>
    </lineage>
</organism>
<dbReference type="OrthoDB" id="2615349at2"/>
<evidence type="ECO:0000313" key="2">
    <source>
        <dbReference type="Proteomes" id="UP000282892"/>
    </source>
</evidence>
<dbReference type="InterPro" id="IPR058870">
    <property type="entry name" value="YuzC"/>
</dbReference>
<proteinExistence type="predicted"/>
<protein>
    <submittedName>
        <fullName evidence="1">Uncharacterized protein</fullName>
    </submittedName>
</protein>
<dbReference type="RefSeq" id="WP_084797890.1">
    <property type="nucleotide sequence ID" value="NZ_CP022572.1"/>
</dbReference>
<dbReference type="Pfam" id="PF26344">
    <property type="entry name" value="YuzC"/>
    <property type="match status" value="1"/>
</dbReference>
<evidence type="ECO:0000313" key="1">
    <source>
        <dbReference type="EMBL" id="AZU60791.1"/>
    </source>
</evidence>
<dbReference type="EMBL" id="CP022572">
    <property type="protein sequence ID" value="AZU60791.1"/>
    <property type="molecule type" value="Genomic_DNA"/>
</dbReference>
<reference evidence="1 2" key="1">
    <citation type="submission" date="2017-07" db="EMBL/GenBank/DDBJ databases">
        <title>The complete genome sequence of Bacillus mesonae strain H20-5, an efficient strain improving plant abiotic stress resistance.</title>
        <authorList>
            <person name="Kim S.Y."/>
            <person name="Song H."/>
            <person name="Sang M.K."/>
            <person name="Weon H.-Y."/>
            <person name="Song J."/>
        </authorList>
    </citation>
    <scope>NUCLEOTIDE SEQUENCE [LARGE SCALE GENOMIC DNA]</scope>
    <source>
        <strain evidence="1 2">H20-5</strain>
    </source>
</reference>
<keyword evidence="2" id="KW-1185">Reference proteome</keyword>
<gene>
    <name evidence="1" type="ORF">CHR53_05640</name>
</gene>
<dbReference type="AlphaFoldDB" id="A0A3Q9QSU1"/>
<dbReference type="Proteomes" id="UP000282892">
    <property type="component" value="Chromosome"/>
</dbReference>